<feature type="transmembrane region" description="Helical" evidence="11">
    <location>
        <begin position="58"/>
        <end position="79"/>
    </location>
</feature>
<feature type="transmembrane region" description="Helical" evidence="11">
    <location>
        <begin position="133"/>
        <end position="153"/>
    </location>
</feature>
<dbReference type="PANTHER" id="PTHR31937">
    <property type="entry name" value="TRANSMEMBRANE PROTEIN 163"/>
    <property type="match status" value="1"/>
</dbReference>
<keyword evidence="9 11" id="KW-0472">Membrane</keyword>
<proteinExistence type="inferred from homology"/>
<organism evidence="12">
    <name type="scientific">Sarcoptes scabiei</name>
    <name type="common">Itch mite</name>
    <name type="synonym">Acarus scabiei</name>
    <dbReference type="NCBI Taxonomy" id="52283"/>
    <lineage>
        <taxon>Eukaryota</taxon>
        <taxon>Metazoa</taxon>
        <taxon>Ecdysozoa</taxon>
        <taxon>Arthropoda</taxon>
        <taxon>Chelicerata</taxon>
        <taxon>Arachnida</taxon>
        <taxon>Acari</taxon>
        <taxon>Acariformes</taxon>
        <taxon>Sarcoptiformes</taxon>
        <taxon>Astigmata</taxon>
        <taxon>Psoroptidia</taxon>
        <taxon>Sarcoptoidea</taxon>
        <taxon>Sarcoptidae</taxon>
        <taxon>Sarcoptinae</taxon>
        <taxon>Sarcoptes</taxon>
    </lineage>
</organism>
<evidence type="ECO:0000256" key="6">
    <source>
        <dbReference type="ARBA" id="ARBA00022833"/>
    </source>
</evidence>
<dbReference type="GO" id="GO:0031901">
    <property type="term" value="C:early endosome membrane"/>
    <property type="evidence" value="ECO:0007669"/>
    <property type="project" value="UniProtKB-SubCell"/>
</dbReference>
<keyword evidence="4 11" id="KW-0812">Transmembrane</keyword>
<evidence type="ECO:0000256" key="3">
    <source>
        <dbReference type="ARBA" id="ARBA00008731"/>
    </source>
</evidence>
<dbReference type="PANTHER" id="PTHR31937:SF2">
    <property type="entry name" value="TRANSMEMBRANE PROTEIN 163"/>
    <property type="match status" value="1"/>
</dbReference>
<evidence type="ECO:0000256" key="1">
    <source>
        <dbReference type="ARBA" id="ARBA00004146"/>
    </source>
</evidence>
<keyword evidence="10" id="KW-0968">Cytoplasmic vesicle</keyword>
<sequence length="288" mass="32887">MMAVRVDDRIESCTMTTRMAVYLSHYDVALQISIAAIVINIFLAITTFAYGWNALYCAFGVDAIISVLTASILIWRFAINFETILELRSSSIQTDCVEVQDRNQMIDFVISSLKTTMNKKSEKSENFREAWSSFWLGLIMILFGCIVLIRSLIELNQLSLHETNDEELIFSINMNPLRILAIISLTMNLALMGLKYFVYYHLESNSMLIESVNSFISATLAVITLISISYSYRFHCLDQIVGILFGLFLLAYGVYNVTRTLSQTVIVWIKQSKRSSCSSQRNEYIRLI</sequence>
<evidence type="ECO:0000256" key="10">
    <source>
        <dbReference type="ARBA" id="ARBA00023329"/>
    </source>
</evidence>
<dbReference type="InterPro" id="IPR027469">
    <property type="entry name" value="Cation_efflux_TMD_sf"/>
</dbReference>
<keyword evidence="6" id="KW-0862">Zinc</keyword>
<dbReference type="SUPFAM" id="SSF161111">
    <property type="entry name" value="Cation efflux protein transmembrane domain-like"/>
    <property type="match status" value="1"/>
</dbReference>
<evidence type="ECO:0000256" key="9">
    <source>
        <dbReference type="ARBA" id="ARBA00023136"/>
    </source>
</evidence>
<keyword evidence="7 11" id="KW-1133">Transmembrane helix</keyword>
<dbReference type="EnsemblMetazoa" id="SSS_1764s_mrna">
    <property type="protein sequence ID" value="KAF7491088.1"/>
    <property type="gene ID" value="SSS_1764"/>
</dbReference>
<evidence type="ECO:0000313" key="12">
    <source>
        <dbReference type="EMBL" id="KAF7491088.1"/>
    </source>
</evidence>
<feature type="transmembrane region" description="Helical" evidence="11">
    <location>
        <begin position="179"/>
        <end position="200"/>
    </location>
</feature>
<feature type="transmembrane region" description="Helical" evidence="11">
    <location>
        <begin position="28"/>
        <end position="52"/>
    </location>
</feature>
<keyword evidence="5" id="KW-0967">Endosome</keyword>
<evidence type="ECO:0000256" key="7">
    <source>
        <dbReference type="ARBA" id="ARBA00022989"/>
    </source>
</evidence>
<gene>
    <name evidence="12" type="ORF">SSS_1764</name>
</gene>
<dbReference type="Proteomes" id="UP000070412">
    <property type="component" value="Unassembled WGS sequence"/>
</dbReference>
<keyword evidence="14" id="KW-1185">Reference proteome</keyword>
<dbReference type="OrthoDB" id="5980560at2759"/>
<dbReference type="AlphaFoldDB" id="A0A834R751"/>
<dbReference type="GO" id="GO:0030672">
    <property type="term" value="C:synaptic vesicle membrane"/>
    <property type="evidence" value="ECO:0007669"/>
    <property type="project" value="UniProtKB-SubCell"/>
</dbReference>
<reference evidence="12" key="2">
    <citation type="submission" date="2020-01" db="EMBL/GenBank/DDBJ databases">
        <authorList>
            <person name="Korhonen P.K.K."/>
            <person name="Guangxu M.G."/>
            <person name="Wang T.W."/>
            <person name="Stroehlein A.J.S."/>
            <person name="Young N.D."/>
            <person name="Ang C.-S.A."/>
            <person name="Fernando D.W.F."/>
            <person name="Lu H.L."/>
            <person name="Taylor S.T."/>
            <person name="Ehtesham M.E.M."/>
            <person name="Najaraj S.H.N."/>
            <person name="Harsha G.H.G."/>
            <person name="Madugundu A.M."/>
            <person name="Renuse S.R."/>
            <person name="Holt D.H."/>
            <person name="Pandey A.P."/>
            <person name="Papenfuss A.P."/>
            <person name="Gasser R.B.G."/>
            <person name="Fischer K.F."/>
        </authorList>
    </citation>
    <scope>NUCLEOTIDE SEQUENCE</scope>
    <source>
        <strain evidence="12">SSS_KF_BRIS2020</strain>
    </source>
</reference>
<accession>A0A834R751</accession>
<evidence type="ECO:0000313" key="13">
    <source>
        <dbReference type="EnsemblMetazoa" id="KAF7491088.1"/>
    </source>
</evidence>
<protein>
    <recommendedName>
        <fullName evidence="15">Transmembrane protein 163</fullName>
    </recommendedName>
</protein>
<feature type="transmembrane region" description="Helical" evidence="11">
    <location>
        <begin position="212"/>
        <end position="233"/>
    </location>
</feature>
<reference evidence="13" key="3">
    <citation type="submission" date="2022-06" db="UniProtKB">
        <authorList>
            <consortium name="EnsemblMetazoa"/>
        </authorList>
    </citation>
    <scope>IDENTIFICATION</scope>
</reference>
<evidence type="ECO:0000256" key="4">
    <source>
        <dbReference type="ARBA" id="ARBA00022692"/>
    </source>
</evidence>
<evidence type="ECO:0000256" key="5">
    <source>
        <dbReference type="ARBA" id="ARBA00022753"/>
    </source>
</evidence>
<evidence type="ECO:0000313" key="14">
    <source>
        <dbReference type="Proteomes" id="UP000070412"/>
    </source>
</evidence>
<reference evidence="14" key="1">
    <citation type="journal article" date="2020" name="PLoS Negl. Trop. Dis.">
        <title>High-quality nuclear genome for Sarcoptes scabiei-A critical resource for a neglected parasite.</title>
        <authorList>
            <person name="Korhonen P.K."/>
            <person name="Gasser R.B."/>
            <person name="Ma G."/>
            <person name="Wang T."/>
            <person name="Stroehlein A.J."/>
            <person name="Young N.D."/>
            <person name="Ang C.S."/>
            <person name="Fernando D.D."/>
            <person name="Lu H.C."/>
            <person name="Taylor S."/>
            <person name="Reynolds S.L."/>
            <person name="Mofiz E."/>
            <person name="Najaraj S.H."/>
            <person name="Gowda H."/>
            <person name="Madugundu A."/>
            <person name="Renuse S."/>
            <person name="Holt D."/>
            <person name="Pandey A."/>
            <person name="Papenfuss A.T."/>
            <person name="Fischer K."/>
        </authorList>
    </citation>
    <scope>NUCLEOTIDE SEQUENCE [LARGE SCALE GENOMIC DNA]</scope>
</reference>
<comment type="similarity">
    <text evidence="3">Belongs to the TMEM163 family.</text>
</comment>
<evidence type="ECO:0008006" key="15">
    <source>
        <dbReference type="Google" id="ProtNLM"/>
    </source>
</evidence>
<keyword evidence="8" id="KW-0770">Synapse</keyword>
<comment type="subcellular location">
    <subcellularLocation>
        <location evidence="2">Cytoplasmic vesicle</location>
        <location evidence="2">Secretory vesicle</location>
        <location evidence="2">Synaptic vesicle membrane</location>
        <topology evidence="2">Multi-pass membrane protein</topology>
    </subcellularLocation>
    <subcellularLocation>
        <location evidence="1">Early endosome membrane</location>
    </subcellularLocation>
</comment>
<feature type="transmembrane region" description="Helical" evidence="11">
    <location>
        <begin position="239"/>
        <end position="258"/>
    </location>
</feature>
<evidence type="ECO:0000256" key="11">
    <source>
        <dbReference type="SAM" id="Phobius"/>
    </source>
</evidence>
<name>A0A834R751_SARSC</name>
<dbReference type="EMBL" id="WVUK01000061">
    <property type="protein sequence ID" value="KAF7491088.1"/>
    <property type="molecule type" value="Genomic_DNA"/>
</dbReference>
<evidence type="ECO:0000256" key="8">
    <source>
        <dbReference type="ARBA" id="ARBA00023018"/>
    </source>
</evidence>
<dbReference type="InterPro" id="IPR026765">
    <property type="entry name" value="Tmem163"/>
</dbReference>
<evidence type="ECO:0000256" key="2">
    <source>
        <dbReference type="ARBA" id="ARBA00004644"/>
    </source>
</evidence>